<reference evidence="1 2" key="1">
    <citation type="journal article" date="2018" name="Syst. Appl. Microbiol.">
        <title>Ereboglobus luteus gen. nov. sp. nov. from cockroach guts, and new insights into the oxygen relationship of the genera Opitutus and Didymococcus (Verrucomicrobia: Opitutaceae).</title>
        <authorList>
            <person name="Tegtmeier D."/>
            <person name="Belitz A."/>
            <person name="Radek R."/>
            <person name="Heimerl T."/>
            <person name="Brune A."/>
        </authorList>
    </citation>
    <scope>NUCLEOTIDE SEQUENCE [LARGE SCALE GENOMIC DNA]</scope>
    <source>
        <strain evidence="1 2">Ho45</strain>
    </source>
</reference>
<organism evidence="1 2">
    <name type="scientific">Ereboglobus luteus</name>
    <dbReference type="NCBI Taxonomy" id="1796921"/>
    <lineage>
        <taxon>Bacteria</taxon>
        <taxon>Pseudomonadati</taxon>
        <taxon>Verrucomicrobiota</taxon>
        <taxon>Opitutia</taxon>
        <taxon>Opitutales</taxon>
        <taxon>Opitutaceae</taxon>
        <taxon>Ereboglobus</taxon>
    </lineage>
</organism>
<name>A0A2U8E504_9BACT</name>
<dbReference type="KEGG" id="elut:CKA38_11775"/>
<accession>A0A2U8E504</accession>
<dbReference type="AlphaFoldDB" id="A0A2U8E504"/>
<proteinExistence type="predicted"/>
<evidence type="ECO:0000313" key="2">
    <source>
        <dbReference type="Proteomes" id="UP000244896"/>
    </source>
</evidence>
<dbReference type="OrthoDB" id="8231073at2"/>
<evidence type="ECO:0000313" key="1">
    <source>
        <dbReference type="EMBL" id="AWI09835.1"/>
    </source>
</evidence>
<gene>
    <name evidence="1" type="ORF">CKA38_11775</name>
</gene>
<dbReference type="EMBL" id="CP023004">
    <property type="protein sequence ID" value="AWI09835.1"/>
    <property type="molecule type" value="Genomic_DNA"/>
</dbReference>
<protein>
    <submittedName>
        <fullName evidence="1">Uncharacterized protein</fullName>
    </submittedName>
</protein>
<dbReference type="Proteomes" id="UP000244896">
    <property type="component" value="Chromosome"/>
</dbReference>
<dbReference type="RefSeq" id="WP_108825649.1">
    <property type="nucleotide sequence ID" value="NZ_CP023004.1"/>
</dbReference>
<sequence length="519" mass="57287">MKKILTLILLCSAFAILRGETVQLGKNGQVQVTPPAGWQIEWQEDAFGLDNHTVTLIANKNRKPGCTIVIAAGERQPAHTDASFLAYIKQLYAEGADQFVEKTPTYTRLNIKDGIGYYCVANYAAMAGKPPTEGAAKVCGFVLIYRKHAPFVTATLYVDDPKDPALDLMVKAVSEMQLSFPDFPAGRIRYDSGSSMKIDIPKDWGAMRERGSPLPDMERTFDLKLNPPAGEKALLTITVGRLQNGKPLTKRQFEALAQKLAAPIFPEAVEKKATYTEMQVRGGQGLHCVFTDASLVNKTPVPNQYKYVGLFLASYDNGCLAFATALTDDPNSESFKLMLKTFSSIEPSFAEEIKTPPVQITKTKQGFLIGSAASDTTLLIPSKKFKREKIEKNARGGRGNPGYFFGKDEKSGVIISGWFEPAAQFQYSDARQMWTHEGLTKAKNAELKTINEWDVIIYDIAAGNGPLKQVNMRAHYLKDDVWIDLHLSITGTRSSADMRKQISDYLGTIKLSRTAAGTR</sequence>
<keyword evidence="2" id="KW-1185">Reference proteome</keyword>